<evidence type="ECO:0000313" key="1">
    <source>
        <dbReference type="EMBL" id="PKH45842.1"/>
    </source>
</evidence>
<name>A0A2J1DUM6_9CHLR</name>
<feature type="non-terminal residue" evidence="1">
    <location>
        <position position="35"/>
    </location>
</feature>
<proteinExistence type="predicted"/>
<accession>A0A2J1DUM6</accession>
<gene>
    <name evidence="1" type="ORF">CVH13_01354</name>
</gene>
<dbReference type="AlphaFoldDB" id="A0A2J1DUM6"/>
<dbReference type="EMBL" id="PHFD01000282">
    <property type="protein sequence ID" value="PKH45842.1"/>
    <property type="molecule type" value="Genomic_DNA"/>
</dbReference>
<protein>
    <submittedName>
        <fullName evidence="1">Uncharacterized protein</fullName>
    </submittedName>
</protein>
<evidence type="ECO:0000313" key="2">
    <source>
        <dbReference type="Proteomes" id="UP000233649"/>
    </source>
</evidence>
<organism evidence="1 2">
    <name type="scientific">Dehalococcoides mccartyi</name>
    <dbReference type="NCBI Taxonomy" id="61435"/>
    <lineage>
        <taxon>Bacteria</taxon>
        <taxon>Bacillati</taxon>
        <taxon>Chloroflexota</taxon>
        <taxon>Dehalococcoidia</taxon>
        <taxon>Dehalococcoidales</taxon>
        <taxon>Dehalococcoidaceae</taxon>
        <taxon>Dehalococcoides</taxon>
    </lineage>
</organism>
<comment type="caution">
    <text evidence="1">The sequence shown here is derived from an EMBL/GenBank/DDBJ whole genome shotgun (WGS) entry which is preliminary data.</text>
</comment>
<reference evidence="1 2" key="1">
    <citation type="journal article" date="2017" name="FEMS Microbiol. Ecol.">
        <title>Reconstructed genomes of novel Dehalococcoides mccartyi strains from 1,2,3,4-tetrachlorodibenzo-p-dioxin-dechlorinating enrichment cultures reveal divergent reductive dehalogenase gene profiles.</title>
        <authorList>
            <person name="Dam H.T."/>
            <person name="Vollmers J."/>
            <person name="Kaster A.K."/>
            <person name="Haggblom M.M."/>
        </authorList>
    </citation>
    <scope>NUCLEOTIDE SEQUENCE [LARGE SCALE GENOMIC DNA]</scope>
    <source>
        <strain evidence="1 2">H1-3-2.001</strain>
    </source>
</reference>
<sequence length="35" mass="3776">MQILPENAMPEGVYGVIVNAYDLAGNHTHHVAAKD</sequence>
<dbReference type="Proteomes" id="UP000233649">
    <property type="component" value="Unassembled WGS sequence"/>
</dbReference>